<keyword evidence="2" id="KW-1185">Reference proteome</keyword>
<dbReference type="AlphaFoldDB" id="A0A9R1W4C1"/>
<gene>
    <name evidence="1" type="ORF">LSAT_V11C300120650</name>
</gene>
<sequence length="134" mass="15574">MLLIKLLFHWSECLNNANNMKMFIVLLLTIEKLKSLNTSELKTSCKILKIGCKMIISQTSMLMILLKELFLLNIQIIVDGFHYSCINGNKKLTTLDLISIENKFLDNIDYECVKDELASKNVRTPMFRNITTYY</sequence>
<dbReference type="Proteomes" id="UP000235145">
    <property type="component" value="Unassembled WGS sequence"/>
</dbReference>
<comment type="caution">
    <text evidence="1">The sequence shown here is derived from an EMBL/GenBank/DDBJ whole genome shotgun (WGS) entry which is preliminary data.</text>
</comment>
<proteinExistence type="predicted"/>
<reference evidence="1 2" key="1">
    <citation type="journal article" date="2017" name="Nat. Commun.">
        <title>Genome assembly with in vitro proximity ligation data and whole-genome triplication in lettuce.</title>
        <authorList>
            <person name="Reyes-Chin-Wo S."/>
            <person name="Wang Z."/>
            <person name="Yang X."/>
            <person name="Kozik A."/>
            <person name="Arikit S."/>
            <person name="Song C."/>
            <person name="Xia L."/>
            <person name="Froenicke L."/>
            <person name="Lavelle D.O."/>
            <person name="Truco M.J."/>
            <person name="Xia R."/>
            <person name="Zhu S."/>
            <person name="Xu C."/>
            <person name="Xu H."/>
            <person name="Xu X."/>
            <person name="Cox K."/>
            <person name="Korf I."/>
            <person name="Meyers B.C."/>
            <person name="Michelmore R.W."/>
        </authorList>
    </citation>
    <scope>NUCLEOTIDE SEQUENCE [LARGE SCALE GENOMIC DNA]</scope>
    <source>
        <strain evidence="2">cv. Salinas</strain>
        <tissue evidence="1">Seedlings</tissue>
    </source>
</reference>
<evidence type="ECO:0000313" key="2">
    <source>
        <dbReference type="Proteomes" id="UP000235145"/>
    </source>
</evidence>
<dbReference type="EMBL" id="NBSK02000003">
    <property type="protein sequence ID" value="KAJ0218180.1"/>
    <property type="molecule type" value="Genomic_DNA"/>
</dbReference>
<evidence type="ECO:0000313" key="1">
    <source>
        <dbReference type="EMBL" id="KAJ0218180.1"/>
    </source>
</evidence>
<name>A0A9R1W4C1_LACSA</name>
<organism evidence="1 2">
    <name type="scientific">Lactuca sativa</name>
    <name type="common">Garden lettuce</name>
    <dbReference type="NCBI Taxonomy" id="4236"/>
    <lineage>
        <taxon>Eukaryota</taxon>
        <taxon>Viridiplantae</taxon>
        <taxon>Streptophyta</taxon>
        <taxon>Embryophyta</taxon>
        <taxon>Tracheophyta</taxon>
        <taxon>Spermatophyta</taxon>
        <taxon>Magnoliopsida</taxon>
        <taxon>eudicotyledons</taxon>
        <taxon>Gunneridae</taxon>
        <taxon>Pentapetalae</taxon>
        <taxon>asterids</taxon>
        <taxon>campanulids</taxon>
        <taxon>Asterales</taxon>
        <taxon>Asteraceae</taxon>
        <taxon>Cichorioideae</taxon>
        <taxon>Cichorieae</taxon>
        <taxon>Lactucinae</taxon>
        <taxon>Lactuca</taxon>
    </lineage>
</organism>
<accession>A0A9R1W4C1</accession>
<protein>
    <submittedName>
        <fullName evidence="1">Uncharacterized protein</fullName>
    </submittedName>
</protein>